<accession>A0A644UG70</accession>
<evidence type="ECO:0000313" key="5">
    <source>
        <dbReference type="EMBL" id="MPL77985.1"/>
    </source>
</evidence>
<evidence type="ECO:0000256" key="3">
    <source>
        <dbReference type="ARBA" id="ARBA00023125"/>
    </source>
</evidence>
<dbReference type="Pfam" id="PF03965">
    <property type="entry name" value="Penicillinase_R"/>
    <property type="match status" value="1"/>
</dbReference>
<name>A0A644UG70_9ZZZZ</name>
<organism evidence="5">
    <name type="scientific">bioreactor metagenome</name>
    <dbReference type="NCBI Taxonomy" id="1076179"/>
    <lineage>
        <taxon>unclassified sequences</taxon>
        <taxon>metagenomes</taxon>
        <taxon>ecological metagenomes</taxon>
    </lineage>
</organism>
<dbReference type="EMBL" id="VSSQ01000112">
    <property type="protein sequence ID" value="MPL77985.1"/>
    <property type="molecule type" value="Genomic_DNA"/>
</dbReference>
<dbReference type="GO" id="GO:0045892">
    <property type="term" value="P:negative regulation of DNA-templated transcription"/>
    <property type="evidence" value="ECO:0007669"/>
    <property type="project" value="InterPro"/>
</dbReference>
<sequence length="126" mass="15139">MKELTRAEEQIMQILWRIGKGHVNDLLEYFPEPKPAYNTVSTIIRILEKKDFVDHEAIGKSHRYFPKVSKREYARFTMKQMLNGYFSNSYKQMVSFFTGEHDLSLKEMEEIRQLIEQQIHQKKQEP</sequence>
<dbReference type="InterPro" id="IPR036388">
    <property type="entry name" value="WH-like_DNA-bd_sf"/>
</dbReference>
<dbReference type="Gene3D" id="1.10.10.10">
    <property type="entry name" value="Winged helix-like DNA-binding domain superfamily/Winged helix DNA-binding domain"/>
    <property type="match status" value="1"/>
</dbReference>
<dbReference type="AlphaFoldDB" id="A0A644UG70"/>
<evidence type="ECO:0000256" key="1">
    <source>
        <dbReference type="ARBA" id="ARBA00011046"/>
    </source>
</evidence>
<gene>
    <name evidence="5" type="primary">mecI_1</name>
    <name evidence="5" type="ORF">SDC9_23846</name>
</gene>
<evidence type="ECO:0000256" key="2">
    <source>
        <dbReference type="ARBA" id="ARBA00023015"/>
    </source>
</evidence>
<keyword evidence="3" id="KW-0238">DNA-binding</keyword>
<comment type="caution">
    <text evidence="5">The sequence shown here is derived from an EMBL/GenBank/DDBJ whole genome shotgun (WGS) entry which is preliminary data.</text>
</comment>
<dbReference type="InterPro" id="IPR005650">
    <property type="entry name" value="BlaI_family"/>
</dbReference>
<dbReference type="PIRSF" id="PIRSF019455">
    <property type="entry name" value="CopR_AtkY"/>
    <property type="match status" value="1"/>
</dbReference>
<keyword evidence="2" id="KW-0805">Transcription regulation</keyword>
<reference evidence="5" key="1">
    <citation type="submission" date="2019-08" db="EMBL/GenBank/DDBJ databases">
        <authorList>
            <person name="Kucharzyk K."/>
            <person name="Murdoch R.W."/>
            <person name="Higgins S."/>
            <person name="Loffler F."/>
        </authorList>
    </citation>
    <scope>NUCLEOTIDE SEQUENCE</scope>
</reference>
<protein>
    <submittedName>
        <fullName evidence="5">Methicillin resistance regulatory protein MecI</fullName>
    </submittedName>
</protein>
<dbReference type="Gene3D" id="1.10.4040.10">
    <property type="entry name" value="Penicillinase repressor domain"/>
    <property type="match status" value="1"/>
</dbReference>
<comment type="similarity">
    <text evidence="1">Belongs to the BlaI transcriptional regulatory family.</text>
</comment>
<dbReference type="SUPFAM" id="SSF46785">
    <property type="entry name" value="Winged helix' DNA-binding domain"/>
    <property type="match status" value="1"/>
</dbReference>
<proteinExistence type="inferred from homology"/>
<dbReference type="InterPro" id="IPR036390">
    <property type="entry name" value="WH_DNA-bd_sf"/>
</dbReference>
<dbReference type="GO" id="GO:0003677">
    <property type="term" value="F:DNA binding"/>
    <property type="evidence" value="ECO:0007669"/>
    <property type="project" value="UniProtKB-KW"/>
</dbReference>
<keyword evidence="4" id="KW-0804">Transcription</keyword>
<evidence type="ECO:0000256" key="4">
    <source>
        <dbReference type="ARBA" id="ARBA00023163"/>
    </source>
</evidence>